<dbReference type="Proteomes" id="UP000683575">
    <property type="component" value="Chromosome"/>
</dbReference>
<organism evidence="1 2">
    <name type="scientific">Nocardioides panacis</name>
    <dbReference type="NCBI Taxonomy" id="2849501"/>
    <lineage>
        <taxon>Bacteria</taxon>
        <taxon>Bacillati</taxon>
        <taxon>Actinomycetota</taxon>
        <taxon>Actinomycetes</taxon>
        <taxon>Propionibacteriales</taxon>
        <taxon>Nocardioidaceae</taxon>
        <taxon>Nocardioides</taxon>
    </lineage>
</organism>
<gene>
    <name evidence="1" type="ORF">KRR39_22435</name>
</gene>
<evidence type="ECO:0000313" key="1">
    <source>
        <dbReference type="EMBL" id="QWZ08064.1"/>
    </source>
</evidence>
<keyword evidence="2" id="KW-1185">Reference proteome</keyword>
<dbReference type="AlphaFoldDB" id="A0A975SZF2"/>
<sequence>MRKLVHRVLPVAGAAVLVAALVLGAGYLKALSLRHDPAASPVAAVPSQDASVLVVDDGTVAQADVTACLTAGFASDAARVDVLYGVRQLRLDGSNPVLVLRNAAGDVRMCDQFGPDSPAQSALPTASAAEPVRFLSTGRSSWSCAGTTKVLDRFEQSSWLVVSPLVAKVQQRFWVDGVAGPWFETAAQDGYVHLQSWVKGPQPAGTTYAEQFRVLDADGVDVPQEALPTRPHALAGCSAGGTAQIG</sequence>
<name>A0A975SZF2_9ACTN</name>
<protein>
    <submittedName>
        <fullName evidence="1">Uncharacterized protein</fullName>
    </submittedName>
</protein>
<reference evidence="1" key="1">
    <citation type="submission" date="2021-06" db="EMBL/GenBank/DDBJ databases">
        <title>Complete genome sequence of Nocardioides sp. G188.</title>
        <authorList>
            <person name="Im W.-T."/>
        </authorList>
    </citation>
    <scope>NUCLEOTIDE SEQUENCE</scope>
    <source>
        <strain evidence="1">G188</strain>
    </source>
</reference>
<dbReference type="EMBL" id="CP077062">
    <property type="protein sequence ID" value="QWZ08064.1"/>
    <property type="molecule type" value="Genomic_DNA"/>
</dbReference>
<accession>A0A975SZF2</accession>
<evidence type="ECO:0000313" key="2">
    <source>
        <dbReference type="Proteomes" id="UP000683575"/>
    </source>
</evidence>
<dbReference type="KEGG" id="nps:KRR39_22435"/>
<dbReference type="RefSeq" id="WP_216939574.1">
    <property type="nucleotide sequence ID" value="NZ_CP077062.1"/>
</dbReference>
<proteinExistence type="predicted"/>